<evidence type="ECO:0000256" key="3">
    <source>
        <dbReference type="ARBA" id="ARBA00022490"/>
    </source>
</evidence>
<evidence type="ECO:0000256" key="9">
    <source>
        <dbReference type="RuleBase" id="RU280818"/>
    </source>
</evidence>
<evidence type="ECO:0000313" key="12">
    <source>
        <dbReference type="EMBL" id="SSX33855.1"/>
    </source>
</evidence>
<keyword evidence="6" id="KW-0009">Actin-binding</keyword>
<protein>
    <recommendedName>
        <fullName evidence="9">Coronin</fullName>
    </recommendedName>
</protein>
<dbReference type="PROSITE" id="PS50294">
    <property type="entry name" value="WD_REPEATS_REGION"/>
    <property type="match status" value="2"/>
</dbReference>
<feature type="region of interest" description="Disordered" evidence="10">
    <location>
        <begin position="1"/>
        <end position="80"/>
    </location>
</feature>
<feature type="compositionally biased region" description="Basic and acidic residues" evidence="10">
    <location>
        <begin position="511"/>
        <end position="523"/>
    </location>
</feature>
<reference evidence="12" key="1">
    <citation type="submission" date="2018-07" db="EMBL/GenBank/DDBJ databases">
        <authorList>
            <person name="Quirk P.G."/>
            <person name="Krulwich T.A."/>
        </authorList>
    </citation>
    <scope>NUCLEOTIDE SEQUENCE</scope>
</reference>
<dbReference type="AlphaFoldDB" id="A0A336MVW2"/>
<evidence type="ECO:0000256" key="4">
    <source>
        <dbReference type="ARBA" id="ARBA00022574"/>
    </source>
</evidence>
<dbReference type="EMBL" id="UFQT01002650">
    <property type="protein sequence ID" value="SSX33855.1"/>
    <property type="molecule type" value="Genomic_DNA"/>
</dbReference>
<evidence type="ECO:0000256" key="6">
    <source>
        <dbReference type="ARBA" id="ARBA00023203"/>
    </source>
</evidence>
<sequence length="553" mass="61802">MYEKKSQSVIDEKAVSPALKRRDSLKARGEIKEEEPKKLTNVPEFLRKASDLTRDDISKRTTTNGNKKHETSATPSKRTSTVFGRVSKFRHLKGTPGHKSTQIENIRNISRQVPGECDGFHANFERVAVPLSGAGGKIAIFELSKPGKLPDGVIPSLVNGSSIMDFQWDPFNSRRLAVACDDGMVKLWTIPEGGLVEPTNTPFQEFVAHSDKIYSIKYHPVAKNVCLTASYDMTIKLWDLETLSSMICLRGHTDQIFSVAWSPCGTFIASVCKDSRVRIYNPRKSEMQIAEGPGPVGTRGARLTWALEGEYLVVTGFDKVSERQISLYHTKDLSAPVTTTGLDVAPAILIPFYDEDSSTLFVTGKGDSTIYAFEITDEVPYICPLSHHRCTSLHQGLSFLPKNQCDVTIVEFAKAFRLTNNAVEPLSFTVPRIKSELFQDDLFPPTRVTWLPTMSSGEWFSGKEKHVPRISLQPEGMESLSSQQPVSTNNHKQQQQKDASANGCHPSVNRLWDKDSIKSKQQDIKNSVSARMEVNYHLEQDDMEGVDSNEWEE</sequence>
<proteinExistence type="inferred from homology"/>
<feature type="repeat" description="WD" evidence="8">
    <location>
        <begin position="249"/>
        <end position="290"/>
    </location>
</feature>
<dbReference type="InterPro" id="IPR015048">
    <property type="entry name" value="DUF1899"/>
</dbReference>
<gene>
    <name evidence="12" type="primary">CSON007044</name>
</gene>
<dbReference type="PANTHER" id="PTHR10856">
    <property type="entry name" value="CORONIN"/>
    <property type="match status" value="1"/>
</dbReference>
<dbReference type="PROSITE" id="PS00678">
    <property type="entry name" value="WD_REPEATS_1"/>
    <property type="match status" value="1"/>
</dbReference>
<feature type="region of interest" description="Disordered" evidence="10">
    <location>
        <begin position="476"/>
        <end position="528"/>
    </location>
</feature>
<evidence type="ECO:0000256" key="7">
    <source>
        <dbReference type="ARBA" id="ARBA00024838"/>
    </source>
</evidence>
<evidence type="ECO:0000256" key="2">
    <source>
        <dbReference type="ARBA" id="ARBA00009482"/>
    </source>
</evidence>
<dbReference type="SMART" id="SM01166">
    <property type="entry name" value="DUF1899"/>
    <property type="match status" value="1"/>
</dbReference>
<accession>A0A336MVW2</accession>
<dbReference type="Pfam" id="PF00400">
    <property type="entry name" value="WD40"/>
    <property type="match status" value="3"/>
</dbReference>
<evidence type="ECO:0000256" key="1">
    <source>
        <dbReference type="ARBA" id="ARBA00004496"/>
    </source>
</evidence>
<dbReference type="Pfam" id="PF08953">
    <property type="entry name" value="DUF1899"/>
    <property type="match status" value="1"/>
</dbReference>
<keyword evidence="4 8" id="KW-0853">WD repeat</keyword>
<dbReference type="SMART" id="SM01167">
    <property type="entry name" value="DUF1900"/>
    <property type="match status" value="1"/>
</dbReference>
<dbReference type="Pfam" id="PF16300">
    <property type="entry name" value="WD40_4"/>
    <property type="match status" value="1"/>
</dbReference>
<feature type="compositionally biased region" description="Basic and acidic residues" evidence="10">
    <location>
        <begin position="1"/>
        <end position="38"/>
    </location>
</feature>
<feature type="repeat" description="WD" evidence="8">
    <location>
        <begin position="206"/>
        <end position="242"/>
    </location>
</feature>
<evidence type="ECO:0000256" key="5">
    <source>
        <dbReference type="ARBA" id="ARBA00022737"/>
    </source>
</evidence>
<dbReference type="InterPro" id="IPR019775">
    <property type="entry name" value="WD40_repeat_CS"/>
</dbReference>
<dbReference type="PROSITE" id="PS50082">
    <property type="entry name" value="WD_REPEATS_2"/>
    <property type="match status" value="2"/>
</dbReference>
<dbReference type="VEuPathDB" id="VectorBase:CSON007044"/>
<keyword evidence="3" id="KW-0963">Cytoplasm</keyword>
<evidence type="ECO:0000259" key="11">
    <source>
        <dbReference type="SMART" id="SM01166"/>
    </source>
</evidence>
<organism evidence="12">
    <name type="scientific">Culicoides sonorensis</name>
    <name type="common">Biting midge</name>
    <dbReference type="NCBI Taxonomy" id="179676"/>
    <lineage>
        <taxon>Eukaryota</taxon>
        <taxon>Metazoa</taxon>
        <taxon>Ecdysozoa</taxon>
        <taxon>Arthropoda</taxon>
        <taxon>Hexapoda</taxon>
        <taxon>Insecta</taxon>
        <taxon>Pterygota</taxon>
        <taxon>Neoptera</taxon>
        <taxon>Endopterygota</taxon>
        <taxon>Diptera</taxon>
        <taxon>Nematocera</taxon>
        <taxon>Chironomoidea</taxon>
        <taxon>Ceratopogonidae</taxon>
        <taxon>Ceratopogoninae</taxon>
        <taxon>Culicoides</taxon>
        <taxon>Monoculicoides</taxon>
    </lineage>
</organism>
<feature type="compositionally biased region" description="Polar residues" evidence="10">
    <location>
        <begin position="479"/>
        <end position="499"/>
    </location>
</feature>
<dbReference type="InterPro" id="IPR001680">
    <property type="entry name" value="WD40_rpt"/>
</dbReference>
<dbReference type="SMART" id="SM00320">
    <property type="entry name" value="WD40"/>
    <property type="match status" value="3"/>
</dbReference>
<comment type="function">
    <text evidence="7">F-actin regulator involved in anterograde Golgi to endosome transport: upon ubiquitination via 'Lys-33'-linked ubiquitin chains by the BCR(KLHL20) E3 ubiquitin ligase complex, interacts with EPS15 and localizes to the trans-Golgi network, where it promotes actin polymerization, thereby facilitating post-Golgi trafficking. May play a role in the maintenance of the Golgi apparatus morphology.</text>
</comment>
<dbReference type="PANTHER" id="PTHR10856:SF20">
    <property type="entry name" value="CORONIN-7"/>
    <property type="match status" value="1"/>
</dbReference>
<dbReference type="Gene3D" id="2.130.10.10">
    <property type="entry name" value="YVTN repeat-like/Quinoprotein amine dehydrogenase"/>
    <property type="match status" value="1"/>
</dbReference>
<dbReference type="GO" id="GO:0030036">
    <property type="term" value="P:actin cytoskeleton organization"/>
    <property type="evidence" value="ECO:0007669"/>
    <property type="project" value="UniProtKB-ARBA"/>
</dbReference>
<name>A0A336MVW2_CULSO</name>
<evidence type="ECO:0000256" key="10">
    <source>
        <dbReference type="SAM" id="MobiDB-lite"/>
    </source>
</evidence>
<keyword evidence="5 9" id="KW-0677">Repeat</keyword>
<dbReference type="SUPFAM" id="SSF101908">
    <property type="entry name" value="Putative isomerase YbhE"/>
    <property type="match status" value="1"/>
</dbReference>
<comment type="subcellular location">
    <subcellularLocation>
        <location evidence="1">Cytoplasm</location>
    </subcellularLocation>
</comment>
<feature type="domain" description="DUF1899" evidence="11">
    <location>
        <begin position="82"/>
        <end position="147"/>
    </location>
</feature>
<dbReference type="InterPro" id="IPR015505">
    <property type="entry name" value="Coronin"/>
</dbReference>
<comment type="similarity">
    <text evidence="2 9">Belongs to the WD repeat coronin family.</text>
</comment>
<dbReference type="GO" id="GO:0005737">
    <property type="term" value="C:cytoplasm"/>
    <property type="evidence" value="ECO:0007669"/>
    <property type="project" value="UniProtKB-SubCell"/>
</dbReference>
<feature type="compositionally biased region" description="Basic and acidic residues" evidence="10">
    <location>
        <begin position="45"/>
        <end position="59"/>
    </location>
</feature>
<dbReference type="FunFam" id="2.130.10.10:FF:000076">
    <property type="entry name" value="Coronin"/>
    <property type="match status" value="1"/>
</dbReference>
<evidence type="ECO:0000256" key="8">
    <source>
        <dbReference type="PROSITE-ProRule" id="PRU00221"/>
    </source>
</evidence>
<dbReference type="InterPro" id="IPR015943">
    <property type="entry name" value="WD40/YVTN_repeat-like_dom_sf"/>
</dbReference>
<dbReference type="GO" id="GO:0003779">
    <property type="term" value="F:actin binding"/>
    <property type="evidence" value="ECO:0007669"/>
    <property type="project" value="UniProtKB-KW"/>
</dbReference>